<name>A0AAE9I4I4_9BURK</name>
<dbReference type="AlphaFoldDB" id="A0AAE9I4I4"/>
<evidence type="ECO:0000313" key="2">
    <source>
        <dbReference type="EMBL" id="URF07593.1"/>
    </source>
</evidence>
<dbReference type="EMBL" id="VCIZ01000008">
    <property type="protein sequence ID" value="TSP11784.1"/>
    <property type="molecule type" value="Genomic_DNA"/>
</dbReference>
<reference evidence="2" key="3">
    <citation type="submission" date="2022-05" db="EMBL/GenBank/DDBJ databases">
        <authorList>
            <person name="Kunte H.-J."/>
        </authorList>
    </citation>
    <scope>NUCLEOTIDE SEQUENCE</scope>
    <source>
        <strain evidence="2">G5</strain>
    </source>
</reference>
<dbReference type="KEGG" id="ccam:M5D45_20580"/>
<evidence type="ECO:0000313" key="4">
    <source>
        <dbReference type="Proteomes" id="UP001056132"/>
    </source>
</evidence>
<sequence length="136" mass="14979">MNLTLEAILPAQRETGAAVGDSVTAIQHQDIVVAFSALMASQQVAVLHMLYPRTDARTHRSLGHLVNALHGHGLHRVAELVDQEAHYLVFKDPTEAWRAMHEIRHDSLAIGVHLYYKGKTGDAAEAALDLDAHRVH</sequence>
<keyword evidence="3" id="KW-1185">Reference proteome</keyword>
<dbReference type="Proteomes" id="UP000318943">
    <property type="component" value="Unassembled WGS sequence"/>
</dbReference>
<reference evidence="1 3" key="1">
    <citation type="submission" date="2019-05" db="EMBL/GenBank/DDBJ databases">
        <title>Whole genome sequence analysis of Cupriavidus campinensis S14E4C strain.</title>
        <authorList>
            <person name="Abbaszade G."/>
            <person name="Szabo A."/>
            <person name="Toumi M."/>
            <person name="Toth E."/>
        </authorList>
    </citation>
    <scope>NUCLEOTIDE SEQUENCE [LARGE SCALE GENOMIC DNA]</scope>
    <source>
        <strain evidence="1 3">S14E4C</strain>
    </source>
</reference>
<protein>
    <submittedName>
        <fullName evidence="2">Uncharacterized protein</fullName>
    </submittedName>
</protein>
<reference evidence="2" key="2">
    <citation type="journal article" date="2022" name="Microbiol. Resour. Announc.">
        <title>Genome Sequence of Cupriavidus campinensis Strain G5, a Member of a Bacterial Consortium Capable of Polyethylene Degradation.</title>
        <authorList>
            <person name="Schneider B."/>
            <person name="Pfeiffer F."/>
            <person name="Dyall-Smith M."/>
            <person name="Kunte H.J."/>
        </authorList>
    </citation>
    <scope>NUCLEOTIDE SEQUENCE</scope>
    <source>
        <strain evidence="2">G5</strain>
    </source>
</reference>
<dbReference type="EMBL" id="CP097331">
    <property type="protein sequence ID" value="URF07593.1"/>
    <property type="molecule type" value="Genomic_DNA"/>
</dbReference>
<evidence type="ECO:0000313" key="1">
    <source>
        <dbReference type="EMBL" id="TSP11784.1"/>
    </source>
</evidence>
<dbReference type="Proteomes" id="UP001056132">
    <property type="component" value="Chromosome 2"/>
</dbReference>
<accession>A0AAE9I4I4</accession>
<proteinExistence type="predicted"/>
<dbReference type="RefSeq" id="WP_144198406.1">
    <property type="nucleotide sequence ID" value="NZ_CAJPVH010000020.1"/>
</dbReference>
<gene>
    <name evidence="1" type="ORF">FGG12_14670</name>
    <name evidence="2" type="ORF">M5D45_20580</name>
</gene>
<evidence type="ECO:0000313" key="3">
    <source>
        <dbReference type="Proteomes" id="UP000318943"/>
    </source>
</evidence>
<organism evidence="2 4">
    <name type="scientific">Cupriavidus campinensis</name>
    <dbReference type="NCBI Taxonomy" id="151783"/>
    <lineage>
        <taxon>Bacteria</taxon>
        <taxon>Pseudomonadati</taxon>
        <taxon>Pseudomonadota</taxon>
        <taxon>Betaproteobacteria</taxon>
        <taxon>Burkholderiales</taxon>
        <taxon>Burkholderiaceae</taxon>
        <taxon>Cupriavidus</taxon>
    </lineage>
</organism>